<organism evidence="2 3">
    <name type="scientific">Geranomyces variabilis</name>
    <dbReference type="NCBI Taxonomy" id="109894"/>
    <lineage>
        <taxon>Eukaryota</taxon>
        <taxon>Fungi</taxon>
        <taxon>Fungi incertae sedis</taxon>
        <taxon>Chytridiomycota</taxon>
        <taxon>Chytridiomycota incertae sedis</taxon>
        <taxon>Chytridiomycetes</taxon>
        <taxon>Spizellomycetales</taxon>
        <taxon>Powellomycetaceae</taxon>
        <taxon>Geranomyces</taxon>
    </lineage>
</organism>
<proteinExistence type="predicted"/>
<sequence length="167" mass="18574">MASLAPPTQHTPHVPTAAPPASTRPRRQPTKPAAAEPEEDDIEDQPASTRAFEGSRDGSRHGSAQDLLSTSRPRTGDPETLFETHVQAPSPSQTYWQIMVLADGNVVLRDWPRKRFSTKWTRDGDLNPSEKKLPWAEVGEWEERIKAVFGTTVWNTVATKCGIPHEE</sequence>
<feature type="compositionally biased region" description="Low complexity" evidence="1">
    <location>
        <begin position="1"/>
        <end position="23"/>
    </location>
</feature>
<name>A0AAD5TDB3_9FUNG</name>
<comment type="caution">
    <text evidence="2">The sequence shown here is derived from an EMBL/GenBank/DDBJ whole genome shotgun (WGS) entry which is preliminary data.</text>
</comment>
<accession>A0AAD5TDB3</accession>
<evidence type="ECO:0000313" key="3">
    <source>
        <dbReference type="Proteomes" id="UP001212152"/>
    </source>
</evidence>
<dbReference type="Proteomes" id="UP001212152">
    <property type="component" value="Unassembled WGS sequence"/>
</dbReference>
<keyword evidence="3" id="KW-1185">Reference proteome</keyword>
<gene>
    <name evidence="2" type="ORF">HDU87_000581</name>
</gene>
<evidence type="ECO:0000313" key="2">
    <source>
        <dbReference type="EMBL" id="KAJ3169699.1"/>
    </source>
</evidence>
<feature type="region of interest" description="Disordered" evidence="1">
    <location>
        <begin position="1"/>
        <end position="88"/>
    </location>
</feature>
<reference evidence="2" key="1">
    <citation type="submission" date="2020-05" db="EMBL/GenBank/DDBJ databases">
        <title>Phylogenomic resolution of chytrid fungi.</title>
        <authorList>
            <person name="Stajich J.E."/>
            <person name="Amses K."/>
            <person name="Simmons R."/>
            <person name="Seto K."/>
            <person name="Myers J."/>
            <person name="Bonds A."/>
            <person name="Quandt C.A."/>
            <person name="Barry K."/>
            <person name="Liu P."/>
            <person name="Grigoriev I."/>
            <person name="Longcore J.E."/>
            <person name="James T.Y."/>
        </authorList>
    </citation>
    <scope>NUCLEOTIDE SEQUENCE</scope>
    <source>
        <strain evidence="2">JEL0379</strain>
    </source>
</reference>
<dbReference type="AlphaFoldDB" id="A0AAD5TDB3"/>
<dbReference type="EMBL" id="JADGJQ010000105">
    <property type="protein sequence ID" value="KAJ3169699.1"/>
    <property type="molecule type" value="Genomic_DNA"/>
</dbReference>
<evidence type="ECO:0000256" key="1">
    <source>
        <dbReference type="SAM" id="MobiDB-lite"/>
    </source>
</evidence>
<protein>
    <submittedName>
        <fullName evidence="2">Uncharacterized protein</fullName>
    </submittedName>
</protein>